<reference evidence="1 2" key="1">
    <citation type="submission" date="2016-07" db="EMBL/GenBank/DDBJ databases">
        <title>Multiple horizontal gene transfer events from other fungi enriched the ability of initially mycotrophic Trichoderma (Ascomycota) to feed on dead plant biomass.</title>
        <authorList>
            <consortium name="DOE Joint Genome Institute"/>
            <person name="Aerts A."/>
            <person name="Atanasova L."/>
            <person name="Chenthamara K."/>
            <person name="Zhang J."/>
            <person name="Grujic M."/>
            <person name="Henrissat B."/>
            <person name="Kuo A."/>
            <person name="Salamov A."/>
            <person name="Lipzen A."/>
            <person name="Labutti K."/>
            <person name="Barry K."/>
            <person name="Miao Y."/>
            <person name="Rahimi M.J."/>
            <person name="Shen Q."/>
            <person name="Grigoriev I.V."/>
            <person name="Kubicek C.P."/>
            <person name="Druzhinina I.S."/>
        </authorList>
    </citation>
    <scope>NUCLEOTIDE SEQUENCE [LARGE SCALE GENOMIC DNA]</scope>
    <source>
        <strain evidence="1 2">CBS 226.95</strain>
    </source>
</reference>
<gene>
    <name evidence="1" type="ORF">M431DRAFT_332101</name>
</gene>
<dbReference type="Proteomes" id="UP000241690">
    <property type="component" value="Unassembled WGS sequence"/>
</dbReference>
<organism evidence="1 2">
    <name type="scientific">Trichoderma harzianum CBS 226.95</name>
    <dbReference type="NCBI Taxonomy" id="983964"/>
    <lineage>
        <taxon>Eukaryota</taxon>
        <taxon>Fungi</taxon>
        <taxon>Dikarya</taxon>
        <taxon>Ascomycota</taxon>
        <taxon>Pezizomycotina</taxon>
        <taxon>Sordariomycetes</taxon>
        <taxon>Hypocreomycetidae</taxon>
        <taxon>Hypocreales</taxon>
        <taxon>Hypocreaceae</taxon>
        <taxon>Trichoderma</taxon>
    </lineage>
</organism>
<evidence type="ECO:0000313" key="1">
    <source>
        <dbReference type="EMBL" id="PTB48123.1"/>
    </source>
</evidence>
<dbReference type="EMBL" id="KZ679702">
    <property type="protein sequence ID" value="PTB48123.1"/>
    <property type="molecule type" value="Genomic_DNA"/>
</dbReference>
<dbReference type="AlphaFoldDB" id="A0A2T3ZTK3"/>
<dbReference type="RefSeq" id="XP_024767800.1">
    <property type="nucleotide sequence ID" value="XM_024914366.1"/>
</dbReference>
<evidence type="ECO:0000313" key="2">
    <source>
        <dbReference type="Proteomes" id="UP000241690"/>
    </source>
</evidence>
<dbReference type="GeneID" id="36622932"/>
<protein>
    <submittedName>
        <fullName evidence="1">Uncharacterized protein</fullName>
    </submittedName>
</protein>
<proteinExistence type="predicted"/>
<accession>A0A2T3ZTK3</accession>
<name>A0A2T3ZTK3_TRIHA</name>
<keyword evidence="2" id="KW-1185">Reference proteome</keyword>
<sequence>MARFISVNYIYASSIYLYSIFHKHTRQHHLSLGCQTRHNLQPHPKPAKIPSFTSKIQPHTNSTKHPNHIHVIRLISTTSAFPLSYPHYTNHFTSTNPFPSPFRH</sequence>